<organism evidence="1">
    <name type="scientific">Arundo donax</name>
    <name type="common">Giant reed</name>
    <name type="synonym">Donax arundinaceus</name>
    <dbReference type="NCBI Taxonomy" id="35708"/>
    <lineage>
        <taxon>Eukaryota</taxon>
        <taxon>Viridiplantae</taxon>
        <taxon>Streptophyta</taxon>
        <taxon>Embryophyta</taxon>
        <taxon>Tracheophyta</taxon>
        <taxon>Spermatophyta</taxon>
        <taxon>Magnoliopsida</taxon>
        <taxon>Liliopsida</taxon>
        <taxon>Poales</taxon>
        <taxon>Poaceae</taxon>
        <taxon>PACMAD clade</taxon>
        <taxon>Arundinoideae</taxon>
        <taxon>Arundineae</taxon>
        <taxon>Arundo</taxon>
    </lineage>
</organism>
<dbReference type="EMBL" id="GBRH01222309">
    <property type="protein sequence ID" value="JAD75586.1"/>
    <property type="molecule type" value="Transcribed_RNA"/>
</dbReference>
<sequence length="52" mass="5926">MLYDLRRFTTSKLLCILKFLCARTLVCYSIHYARSLSNNHVVACCSGQISVI</sequence>
<protein>
    <submittedName>
        <fullName evidence="1">Uncharacterized protein</fullName>
    </submittedName>
</protein>
<accession>A0A0A9CJ60</accession>
<evidence type="ECO:0000313" key="1">
    <source>
        <dbReference type="EMBL" id="JAD75586.1"/>
    </source>
</evidence>
<reference evidence="1" key="1">
    <citation type="submission" date="2014-09" db="EMBL/GenBank/DDBJ databases">
        <authorList>
            <person name="Magalhaes I.L.F."/>
            <person name="Oliveira U."/>
            <person name="Santos F.R."/>
            <person name="Vidigal T.H.D.A."/>
            <person name="Brescovit A.D."/>
            <person name="Santos A.J."/>
        </authorList>
    </citation>
    <scope>NUCLEOTIDE SEQUENCE</scope>
    <source>
        <tissue evidence="1">Shoot tissue taken approximately 20 cm above the soil surface</tissue>
    </source>
</reference>
<name>A0A0A9CJ60_ARUDO</name>
<reference evidence="1" key="2">
    <citation type="journal article" date="2015" name="Data Brief">
        <title>Shoot transcriptome of the giant reed, Arundo donax.</title>
        <authorList>
            <person name="Barrero R.A."/>
            <person name="Guerrero F.D."/>
            <person name="Moolhuijzen P."/>
            <person name="Goolsby J.A."/>
            <person name="Tidwell J."/>
            <person name="Bellgard S.E."/>
            <person name="Bellgard M.I."/>
        </authorList>
    </citation>
    <scope>NUCLEOTIDE SEQUENCE</scope>
    <source>
        <tissue evidence="1">Shoot tissue taken approximately 20 cm above the soil surface</tissue>
    </source>
</reference>
<proteinExistence type="predicted"/>
<dbReference type="AlphaFoldDB" id="A0A0A9CJ60"/>